<dbReference type="InterPro" id="IPR027619">
    <property type="entry name" value="C-S_lyase_PatB-like"/>
</dbReference>
<dbReference type="Gene3D" id="3.90.1150.10">
    <property type="entry name" value="Aspartate Aminotransferase, domain 1"/>
    <property type="match status" value="1"/>
</dbReference>
<dbReference type="InterPro" id="IPR004839">
    <property type="entry name" value="Aminotransferase_I/II_large"/>
</dbReference>
<dbReference type="EMBL" id="JADKNH010000002">
    <property type="protein sequence ID" value="MBF4692265.1"/>
    <property type="molecule type" value="Genomic_DNA"/>
</dbReference>
<reference evidence="7 8" key="1">
    <citation type="submission" date="2020-11" db="EMBL/GenBank/DDBJ databases">
        <title>Fusibacter basophilias sp. nov.</title>
        <authorList>
            <person name="Qiu D."/>
        </authorList>
    </citation>
    <scope>NUCLEOTIDE SEQUENCE [LARGE SCALE GENOMIC DNA]</scope>
    <source>
        <strain evidence="7 8">Q10-2</strain>
    </source>
</reference>
<dbReference type="InterPro" id="IPR015424">
    <property type="entry name" value="PyrdxlP-dep_Trfase"/>
</dbReference>
<gene>
    <name evidence="7" type="ORF">ISU02_04020</name>
</gene>
<comment type="cofactor">
    <cofactor evidence="1">
        <name>pyridoxal 5'-phosphate</name>
        <dbReference type="ChEBI" id="CHEBI:597326"/>
    </cofactor>
</comment>
<protein>
    <recommendedName>
        <fullName evidence="2">cysteine-S-conjugate beta-lyase</fullName>
        <ecNumber evidence="2">4.4.1.13</ecNumber>
    </recommendedName>
</protein>
<evidence type="ECO:0000313" key="7">
    <source>
        <dbReference type="EMBL" id="MBF4692265.1"/>
    </source>
</evidence>
<evidence type="ECO:0000313" key="8">
    <source>
        <dbReference type="Proteomes" id="UP000614200"/>
    </source>
</evidence>
<evidence type="ECO:0000256" key="5">
    <source>
        <dbReference type="ARBA" id="ARBA00037974"/>
    </source>
</evidence>
<accession>A0ABR9ZQQ8</accession>
<evidence type="ECO:0000259" key="6">
    <source>
        <dbReference type="Pfam" id="PF00155"/>
    </source>
</evidence>
<feature type="domain" description="Aminotransferase class I/classII large" evidence="6">
    <location>
        <begin position="74"/>
        <end position="385"/>
    </location>
</feature>
<dbReference type="PANTHER" id="PTHR43525:SF1">
    <property type="entry name" value="PROTEIN MALY"/>
    <property type="match status" value="1"/>
</dbReference>
<keyword evidence="7" id="KW-0032">Aminotransferase</keyword>
<keyword evidence="7" id="KW-0808">Transferase</keyword>
<evidence type="ECO:0000256" key="1">
    <source>
        <dbReference type="ARBA" id="ARBA00001933"/>
    </source>
</evidence>
<dbReference type="EC" id="4.4.1.13" evidence="2"/>
<name>A0ABR9ZQQ8_9FIRM</name>
<dbReference type="RefSeq" id="WP_194700504.1">
    <property type="nucleotide sequence ID" value="NZ_JADKNH010000002.1"/>
</dbReference>
<dbReference type="PANTHER" id="PTHR43525">
    <property type="entry name" value="PROTEIN MALY"/>
    <property type="match status" value="1"/>
</dbReference>
<dbReference type="Proteomes" id="UP000614200">
    <property type="component" value="Unassembled WGS sequence"/>
</dbReference>
<dbReference type="SUPFAM" id="SSF53383">
    <property type="entry name" value="PLP-dependent transferases"/>
    <property type="match status" value="1"/>
</dbReference>
<evidence type="ECO:0000256" key="3">
    <source>
        <dbReference type="ARBA" id="ARBA00022898"/>
    </source>
</evidence>
<dbReference type="InterPro" id="IPR015422">
    <property type="entry name" value="PyrdxlP-dep_Trfase_small"/>
</dbReference>
<evidence type="ECO:0000256" key="4">
    <source>
        <dbReference type="ARBA" id="ARBA00023239"/>
    </source>
</evidence>
<comment type="similarity">
    <text evidence="5">Belongs to the class-II pyridoxal-phosphate-dependent aminotransferase family. MalY/PatB cystathionine beta-lyase subfamily.</text>
</comment>
<keyword evidence="4" id="KW-0456">Lyase</keyword>
<dbReference type="Gene3D" id="3.40.640.10">
    <property type="entry name" value="Type I PLP-dependent aspartate aminotransferase-like (Major domain)"/>
    <property type="match status" value="1"/>
</dbReference>
<dbReference type="NCBIfam" id="TIGR04350">
    <property type="entry name" value="C_S_lyase_PatB"/>
    <property type="match status" value="1"/>
</dbReference>
<evidence type="ECO:0000256" key="2">
    <source>
        <dbReference type="ARBA" id="ARBA00012224"/>
    </source>
</evidence>
<proteinExistence type="inferred from homology"/>
<organism evidence="7 8">
    <name type="scientific">Fusibacter ferrireducens</name>
    <dbReference type="NCBI Taxonomy" id="2785058"/>
    <lineage>
        <taxon>Bacteria</taxon>
        <taxon>Bacillati</taxon>
        <taxon>Bacillota</taxon>
        <taxon>Clostridia</taxon>
        <taxon>Eubacteriales</taxon>
        <taxon>Eubacteriales Family XII. Incertae Sedis</taxon>
        <taxon>Fusibacter</taxon>
    </lineage>
</organism>
<dbReference type="InterPro" id="IPR051798">
    <property type="entry name" value="Class-II_PLP-Dep_Aminotrans"/>
</dbReference>
<dbReference type="CDD" id="cd00609">
    <property type="entry name" value="AAT_like"/>
    <property type="match status" value="1"/>
</dbReference>
<sequence length="395" mass="45718">MSKLDLDREYDRRGTNSVKWDHKNFVDSRVSKTALPLWLSDMEFKIADEIIETLTKRVEHGFLGHSMPGDKYFEAIQGWYKRRFNWEIDKNSIFYSPGVLPALGFIIRAFTELGEGIIIQPPVFYPFSELIKGTGRVIVNNTLTKDDDGYSIDFEDLEKKVKDPKNTMLILCSPHNPVGRVWTKDELIKITEICRKNDVLIFSDELHCDLTRENSTHYPIKTLTDYNKIITAVALGKTFNVGGVPISQIIIDDNDLKLIWEKETMEKHYISFAPPLDIELTETAYNKCDYWVDEVMKYVESNFDFLVDYLDEHLPKVKYKKPEGTFLAWINLGAYVESEELFELLITKYDVLIENGRVFGESGDGYFRMTVACPRSVLQEGLDRIVKAIKELTEK</sequence>
<keyword evidence="8" id="KW-1185">Reference proteome</keyword>
<dbReference type="InterPro" id="IPR015421">
    <property type="entry name" value="PyrdxlP-dep_Trfase_major"/>
</dbReference>
<dbReference type="Pfam" id="PF00155">
    <property type="entry name" value="Aminotran_1_2"/>
    <property type="match status" value="1"/>
</dbReference>
<keyword evidence="3" id="KW-0663">Pyridoxal phosphate</keyword>
<dbReference type="GO" id="GO:0008483">
    <property type="term" value="F:transaminase activity"/>
    <property type="evidence" value="ECO:0007669"/>
    <property type="project" value="UniProtKB-KW"/>
</dbReference>
<comment type="caution">
    <text evidence="7">The sequence shown here is derived from an EMBL/GenBank/DDBJ whole genome shotgun (WGS) entry which is preliminary data.</text>
</comment>